<keyword evidence="3" id="KW-1003">Cell membrane</keyword>
<evidence type="ECO:0000256" key="9">
    <source>
        <dbReference type="SAM" id="Phobius"/>
    </source>
</evidence>
<evidence type="ECO:0000256" key="8">
    <source>
        <dbReference type="ARBA" id="ARBA00023136"/>
    </source>
</evidence>
<evidence type="ECO:0000256" key="2">
    <source>
        <dbReference type="ARBA" id="ARBA00022448"/>
    </source>
</evidence>
<feature type="transmembrane region" description="Helical" evidence="9">
    <location>
        <begin position="361"/>
        <end position="381"/>
    </location>
</feature>
<keyword evidence="2" id="KW-0813">Transport</keyword>
<comment type="subcellular location">
    <subcellularLocation>
        <location evidence="1">Cell inner membrane</location>
        <topology evidence="1">Multi-pass membrane protein</topology>
    </subcellularLocation>
</comment>
<dbReference type="Gene3D" id="1.20.1740.10">
    <property type="entry name" value="Amino acid/polyamine transporter I"/>
    <property type="match status" value="1"/>
</dbReference>
<dbReference type="Pfam" id="PF03222">
    <property type="entry name" value="Trp_Tyr_perm"/>
    <property type="match status" value="1"/>
</dbReference>
<dbReference type="GO" id="GO:0015173">
    <property type="term" value="F:aromatic amino acid transmembrane transporter activity"/>
    <property type="evidence" value="ECO:0007669"/>
    <property type="project" value="InterPro"/>
</dbReference>
<dbReference type="GO" id="GO:0003333">
    <property type="term" value="P:amino acid transmembrane transport"/>
    <property type="evidence" value="ECO:0007669"/>
    <property type="project" value="InterPro"/>
</dbReference>
<name>A0A0G0MMY3_9BACT</name>
<evidence type="ECO:0000256" key="6">
    <source>
        <dbReference type="ARBA" id="ARBA00022970"/>
    </source>
</evidence>
<feature type="transmembrane region" description="Helical" evidence="9">
    <location>
        <begin position="296"/>
        <end position="314"/>
    </location>
</feature>
<feature type="transmembrane region" description="Helical" evidence="9">
    <location>
        <begin position="12"/>
        <end position="32"/>
    </location>
</feature>
<dbReference type="InterPro" id="IPR013059">
    <property type="entry name" value="Trp_tyr_transpt"/>
</dbReference>
<feature type="transmembrane region" description="Helical" evidence="9">
    <location>
        <begin position="123"/>
        <end position="143"/>
    </location>
</feature>
<dbReference type="PANTHER" id="PTHR46997:SF2">
    <property type="entry name" value="TYROSINE-SPECIFIC TRANSPORT SYSTEM"/>
    <property type="match status" value="1"/>
</dbReference>
<keyword evidence="8 9" id="KW-0472">Membrane</keyword>
<dbReference type="PANTHER" id="PTHR46997">
    <property type="entry name" value="LOW AFFINITY TRYPTOPHAN PERMEASE-RELATED"/>
    <property type="match status" value="1"/>
</dbReference>
<gene>
    <name evidence="10" type="ORF">UT30_C0007G0024</name>
</gene>
<reference evidence="10 11" key="1">
    <citation type="journal article" date="2015" name="Nature">
        <title>rRNA introns, odd ribosomes, and small enigmatic genomes across a large radiation of phyla.</title>
        <authorList>
            <person name="Brown C.T."/>
            <person name="Hug L.A."/>
            <person name="Thomas B.C."/>
            <person name="Sharon I."/>
            <person name="Castelle C.J."/>
            <person name="Singh A."/>
            <person name="Wilkins M.J."/>
            <person name="Williams K.H."/>
            <person name="Banfield J.F."/>
        </authorList>
    </citation>
    <scope>NUCLEOTIDE SEQUENCE [LARGE SCALE GENOMIC DNA]</scope>
</reference>
<dbReference type="GO" id="GO:0005886">
    <property type="term" value="C:plasma membrane"/>
    <property type="evidence" value="ECO:0007669"/>
    <property type="project" value="UniProtKB-SubCell"/>
</dbReference>
<keyword evidence="7 9" id="KW-1133">Transmembrane helix</keyword>
<dbReference type="InterPro" id="IPR018227">
    <property type="entry name" value="Amino_acid_transport_2"/>
</dbReference>
<keyword evidence="6" id="KW-0029">Amino-acid transport</keyword>
<feature type="transmembrane region" description="Helical" evidence="9">
    <location>
        <begin position="320"/>
        <end position="341"/>
    </location>
</feature>
<feature type="transmembrane region" description="Helical" evidence="9">
    <location>
        <begin position="211"/>
        <end position="239"/>
    </location>
</feature>
<feature type="transmembrane region" description="Helical" evidence="9">
    <location>
        <begin position="179"/>
        <end position="199"/>
    </location>
</feature>
<feature type="transmembrane region" description="Helical" evidence="9">
    <location>
        <begin position="81"/>
        <end position="103"/>
    </location>
</feature>
<comment type="caution">
    <text evidence="10">The sequence shown here is derived from an EMBL/GenBank/DDBJ whole genome shotgun (WGS) entry which is preliminary data.</text>
</comment>
<dbReference type="EMBL" id="LBWG01000007">
    <property type="protein sequence ID" value="KKR04468.1"/>
    <property type="molecule type" value="Genomic_DNA"/>
</dbReference>
<protein>
    <submittedName>
        <fullName evidence="10">Aromatic amino acid permease</fullName>
    </submittedName>
</protein>
<feature type="transmembrane region" description="Helical" evidence="9">
    <location>
        <begin position="259"/>
        <end position="284"/>
    </location>
</feature>
<sequence>MRHASLPFFRSLGMMIGAMIGVGVFGLPYAFAQSGFGVGLLQLFVLGVLLVILQLMFSEVVVQTPGSHRLVSYIGLYLGPVWKWVTLLAFALGIWGAMLAYMVVGGEFLYSLLFPFLGGSPSVYAYAVAGISSLFIFGGLKYVSKMEILIISILLFLFLFIILASLPHIQLEHYATIDLSHFFVPYGVILFALAGLGIVPEIKEVLGSNHLRLMAPVIISGMCIILFIYAFFSFAIIGVSGPATTPTAFEGLVPSLGETFRIVTAMLGSVTIFSIYLILGIELLNTFKFDFHRSHRFSWVLVCLVPILFYSFGFREFIHIISFVGGVFGGILGILVALMYWVMRRSSFCKTHHCLNFPAPLTWAIIAIFSFGIIIECLMTFNLL</sequence>
<dbReference type="AlphaFoldDB" id="A0A0G0MMY3"/>
<keyword evidence="5 9" id="KW-0812">Transmembrane</keyword>
<evidence type="ECO:0000256" key="5">
    <source>
        <dbReference type="ARBA" id="ARBA00022692"/>
    </source>
</evidence>
<evidence type="ECO:0000313" key="11">
    <source>
        <dbReference type="Proteomes" id="UP000033935"/>
    </source>
</evidence>
<accession>A0A0G0MMY3</accession>
<dbReference type="Proteomes" id="UP000033935">
    <property type="component" value="Unassembled WGS sequence"/>
</dbReference>
<feature type="transmembrane region" description="Helical" evidence="9">
    <location>
        <begin position="148"/>
        <end position="167"/>
    </location>
</feature>
<keyword evidence="4" id="KW-0997">Cell inner membrane</keyword>
<organism evidence="10 11">
    <name type="scientific">Candidatus Uhrbacteria bacterium GW2011_GWF2_39_13</name>
    <dbReference type="NCBI Taxonomy" id="1618995"/>
    <lineage>
        <taxon>Bacteria</taxon>
        <taxon>Candidatus Uhriibacteriota</taxon>
    </lineage>
</organism>
<evidence type="ECO:0000256" key="3">
    <source>
        <dbReference type="ARBA" id="ARBA00022475"/>
    </source>
</evidence>
<evidence type="ECO:0000256" key="4">
    <source>
        <dbReference type="ARBA" id="ARBA00022519"/>
    </source>
</evidence>
<evidence type="ECO:0000313" key="10">
    <source>
        <dbReference type="EMBL" id="KKR04468.1"/>
    </source>
</evidence>
<feature type="transmembrane region" description="Helical" evidence="9">
    <location>
        <begin position="38"/>
        <end position="61"/>
    </location>
</feature>
<evidence type="ECO:0000256" key="7">
    <source>
        <dbReference type="ARBA" id="ARBA00022989"/>
    </source>
</evidence>
<proteinExistence type="predicted"/>
<evidence type="ECO:0000256" key="1">
    <source>
        <dbReference type="ARBA" id="ARBA00004429"/>
    </source>
</evidence>